<evidence type="ECO:0000259" key="3">
    <source>
        <dbReference type="Pfam" id="PF16653"/>
    </source>
</evidence>
<dbReference type="EMBL" id="JBHUHQ010000017">
    <property type="protein sequence ID" value="MFD2045262.1"/>
    <property type="molecule type" value="Genomic_DNA"/>
</dbReference>
<dbReference type="RefSeq" id="WP_377557905.1">
    <property type="nucleotide sequence ID" value="NZ_JBHUHQ010000017.1"/>
</dbReference>
<evidence type="ECO:0000256" key="1">
    <source>
        <dbReference type="ARBA" id="ARBA00023002"/>
    </source>
</evidence>
<keyword evidence="1" id="KW-0560">Oxidoreductase</keyword>
<dbReference type="InterPro" id="IPR051168">
    <property type="entry name" value="AASS"/>
</dbReference>
<evidence type="ECO:0000313" key="5">
    <source>
        <dbReference type="Proteomes" id="UP001597383"/>
    </source>
</evidence>
<dbReference type="InterPro" id="IPR032095">
    <property type="entry name" value="Sacchrp_dh-like_C"/>
</dbReference>
<organism evidence="4 5">
    <name type="scientific">Ornithinibacillus salinisoli</name>
    <dbReference type="NCBI Taxonomy" id="1848459"/>
    <lineage>
        <taxon>Bacteria</taxon>
        <taxon>Bacillati</taxon>
        <taxon>Bacillota</taxon>
        <taxon>Bacilli</taxon>
        <taxon>Bacillales</taxon>
        <taxon>Bacillaceae</taxon>
        <taxon>Ornithinibacillus</taxon>
    </lineage>
</organism>
<accession>A0ABW4W165</accession>
<sequence length="390" mass="42776">MKIGVLGSGLMGKEAARDLVASEGVTAVGLADIDLARAQQVCDSLHSPKLTAYQVDASDEQELANYMRQFDVIINALFYSFNEVVAKTAIEVGVNSVDLGGHIGHMTDKVLAMKEEAASANVTLIPDLGVAPGMINILSGYGASKLDTLESIKIYVGGIPVKPEPPLEYNHVFSMEGVFDHYSDPSLIIRNGMKQEVDSLSEVERIHFEKFGPLEAFHTSGGTSTLPLSYPHVDTLEYKTIRYPGHAEKFKLLVDLNLTKKDYEVEVNGQKVSPREVFLKVLDPIVELGDKDDAVLLRVIVSGQKDGVLATYEYEMTTYKDRATNVTAMARATANTISVVAQMIAEGKIEKKGVYPPEKIVPGKLYIDEMAKRGVHIIETEKHEKKHVNI</sequence>
<dbReference type="PANTHER" id="PTHR11133:SF22">
    <property type="entry name" value="ALPHA-AMINOADIPIC SEMIALDEHYDE SYNTHASE, MITOCHONDRIAL"/>
    <property type="match status" value="1"/>
</dbReference>
<dbReference type="SUPFAM" id="SSF55347">
    <property type="entry name" value="Glyceraldehyde-3-phosphate dehydrogenase-like, C-terminal domain"/>
    <property type="match status" value="1"/>
</dbReference>
<feature type="domain" description="Saccharopine dehydrogenase NADP binding" evidence="2">
    <location>
        <begin position="3"/>
        <end position="125"/>
    </location>
</feature>
<dbReference type="Pfam" id="PF03435">
    <property type="entry name" value="Sacchrp_dh_NADP"/>
    <property type="match status" value="1"/>
</dbReference>
<dbReference type="InterPro" id="IPR036291">
    <property type="entry name" value="NAD(P)-bd_dom_sf"/>
</dbReference>
<dbReference type="Proteomes" id="UP001597383">
    <property type="component" value="Unassembled WGS sequence"/>
</dbReference>
<comment type="caution">
    <text evidence="4">The sequence shown here is derived from an EMBL/GenBank/DDBJ whole genome shotgun (WGS) entry which is preliminary data.</text>
</comment>
<dbReference type="Gene3D" id="3.40.50.720">
    <property type="entry name" value="NAD(P)-binding Rossmann-like Domain"/>
    <property type="match status" value="1"/>
</dbReference>
<name>A0ABW4W165_9BACI</name>
<dbReference type="Pfam" id="PF16653">
    <property type="entry name" value="Sacchrp_dh_C"/>
    <property type="match status" value="1"/>
</dbReference>
<dbReference type="SUPFAM" id="SSF51735">
    <property type="entry name" value="NAD(P)-binding Rossmann-fold domains"/>
    <property type="match status" value="1"/>
</dbReference>
<feature type="domain" description="Saccharopine dehydrogenase-like C-terminal" evidence="3">
    <location>
        <begin position="129"/>
        <end position="375"/>
    </location>
</feature>
<reference evidence="5" key="1">
    <citation type="journal article" date="2019" name="Int. J. Syst. Evol. Microbiol.">
        <title>The Global Catalogue of Microorganisms (GCM) 10K type strain sequencing project: providing services to taxonomists for standard genome sequencing and annotation.</title>
        <authorList>
            <consortium name="The Broad Institute Genomics Platform"/>
            <consortium name="The Broad Institute Genome Sequencing Center for Infectious Disease"/>
            <person name="Wu L."/>
            <person name="Ma J."/>
        </authorList>
    </citation>
    <scope>NUCLEOTIDE SEQUENCE [LARGE SCALE GENOMIC DNA]</scope>
    <source>
        <strain evidence="5">R28</strain>
    </source>
</reference>
<dbReference type="Gene3D" id="3.30.360.10">
    <property type="entry name" value="Dihydrodipicolinate Reductase, domain 2"/>
    <property type="match status" value="1"/>
</dbReference>
<evidence type="ECO:0000259" key="2">
    <source>
        <dbReference type="Pfam" id="PF03435"/>
    </source>
</evidence>
<dbReference type="PANTHER" id="PTHR11133">
    <property type="entry name" value="SACCHAROPINE DEHYDROGENASE"/>
    <property type="match status" value="1"/>
</dbReference>
<gene>
    <name evidence="4" type="ORF">ACFSJF_13360</name>
</gene>
<proteinExistence type="predicted"/>
<protein>
    <submittedName>
        <fullName evidence="4">Saccharopine dehydrogenase C-terminal domain-containing protein</fullName>
    </submittedName>
</protein>
<dbReference type="InterPro" id="IPR005097">
    <property type="entry name" value="Sacchrp_dh_NADP-bd"/>
</dbReference>
<keyword evidence="5" id="KW-1185">Reference proteome</keyword>
<evidence type="ECO:0000313" key="4">
    <source>
        <dbReference type="EMBL" id="MFD2045262.1"/>
    </source>
</evidence>